<proteinExistence type="predicted"/>
<dbReference type="Pfam" id="PF19955">
    <property type="entry name" value="EAD1"/>
    <property type="match status" value="1"/>
</dbReference>
<evidence type="ECO:0000313" key="2">
    <source>
        <dbReference type="EMBL" id="KMS75234.1"/>
    </source>
</evidence>
<accession>A0A0J7ZH69</accession>
<dbReference type="AlphaFoldDB" id="A0A0J7ZH69"/>
<feature type="domain" description="Effector-associated" evidence="1">
    <location>
        <begin position="735"/>
        <end position="816"/>
    </location>
</feature>
<sequence length="824" mass="90395">MHAEQALFGEVRGGHGLREASGPRSLAAELAPRLDLPDTAPPGVEWSPFLSGFPHHDHYVLARTFLDAQATRAGMVLSHALIVPLNDLVSVSDLRPLLAWLMARPHAPLAITPLEVELGNDIPPAATDLPAAAATLAQRSAGPAVRLGHQDFDDLVVSLWARLWPALRRNFAFRLSFGPSDLVETPTPALVCTPHALVARWRGHQRLDTVSPAPGSLAAAALTGHEQGTLLSSFADEIGAEATAFSELPLLEQAYRLTTDAPDTIDNTITAVRLVQRLSPEPTHGTSGKAKLLQRLLHLLETATAGDVLTLRNLDMQGFEQAQAVWTHLETWTGDNTFPPAQDTSFTTMIQDAIHTSKSTRQWREAVLGGLRKAAGTPGPAFARAVWRWVTADPELTRPLWTAARPDHALVGRLVDATPRTLPLRAAQHMIDIAREERFPRLHGAAVSTAFPPCEAARLQLTAEPHSVADGLELALRNATSEEIVRCSVDIGDARMIDLAGNHAARTPVLLADLDFSTQTVQSLWTASLKCNLNAWQGPANPQAAFHAALTGLIDGRPVQDGLIRSLSHTPLADLGAFPRRSEVWAKLNGPDLDALTRATVHGWLEKARVGPPPFRLEPHLQTAVLRSPELDSQLSRMEAGEVVGIVTALPTYDEYRFRRWLRAALSHGQRIPPSTWEAIGGLALDRHWRHTADELTGMLRQGRDDVRPALRACLPMIGLLDRWRLKLSAISPAERWKALEDLAAELYPAGPNDQELWERAGGRTADLDQRGSGRTRWHQALQRIEHGIGNPHLKQLLNEMRNDYPANQPLRFFADNQEFTNER</sequence>
<comment type="caution">
    <text evidence="2">The sequence shown here is derived from an EMBL/GenBank/DDBJ whole genome shotgun (WGS) entry which is preliminary data.</text>
</comment>
<evidence type="ECO:0000313" key="3">
    <source>
        <dbReference type="Proteomes" id="UP000037432"/>
    </source>
</evidence>
<reference evidence="2 3" key="1">
    <citation type="submission" date="2015-06" db="EMBL/GenBank/DDBJ databases">
        <authorList>
            <person name="Ju K.-S."/>
            <person name="Doroghazi J.R."/>
            <person name="Metcalf W.W."/>
        </authorList>
    </citation>
    <scope>NUCLEOTIDE SEQUENCE [LARGE SCALE GENOMIC DNA]</scope>
    <source>
        <strain evidence="2 3">NRRL 3414</strain>
    </source>
</reference>
<organism evidence="2 3">
    <name type="scientific">Streptomyces viridochromogenes</name>
    <dbReference type="NCBI Taxonomy" id="1938"/>
    <lineage>
        <taxon>Bacteria</taxon>
        <taxon>Bacillati</taxon>
        <taxon>Actinomycetota</taxon>
        <taxon>Actinomycetes</taxon>
        <taxon>Kitasatosporales</taxon>
        <taxon>Streptomycetaceae</taxon>
        <taxon>Streptomyces</taxon>
    </lineage>
</organism>
<gene>
    <name evidence="2" type="ORF">ACM01_10975</name>
</gene>
<evidence type="ECO:0000259" key="1">
    <source>
        <dbReference type="Pfam" id="PF19955"/>
    </source>
</evidence>
<dbReference type="Proteomes" id="UP000037432">
    <property type="component" value="Unassembled WGS sequence"/>
</dbReference>
<protein>
    <recommendedName>
        <fullName evidence="1">Effector-associated domain-containing protein</fullName>
    </recommendedName>
</protein>
<dbReference type="Pfam" id="PF20012">
    <property type="entry name" value="GAP1-N1"/>
    <property type="match status" value="1"/>
</dbReference>
<dbReference type="InterPro" id="IPR045430">
    <property type="entry name" value="EAD1"/>
</dbReference>
<name>A0A0J7ZH69_STRVR</name>
<dbReference type="PATRIC" id="fig|1938.3.peg.2186"/>
<dbReference type="EMBL" id="LFNT01000009">
    <property type="protein sequence ID" value="KMS75234.1"/>
    <property type="molecule type" value="Genomic_DNA"/>
</dbReference>